<protein>
    <submittedName>
        <fullName evidence="1">Prosome, macropain 26S subunit, non-ATPase, 10, isoform CRA_c</fullName>
    </submittedName>
</protein>
<reference evidence="1" key="1">
    <citation type="journal article" date="2021" name="New Phytol.">
        <title>Evolutionary innovations through gain and loss of genes in the ectomycorrhizal Boletales.</title>
        <authorList>
            <person name="Wu G."/>
            <person name="Miyauchi S."/>
            <person name="Morin E."/>
            <person name="Kuo A."/>
            <person name="Drula E."/>
            <person name="Varga T."/>
            <person name="Kohler A."/>
            <person name="Feng B."/>
            <person name="Cao Y."/>
            <person name="Lipzen A."/>
            <person name="Daum C."/>
            <person name="Hundley H."/>
            <person name="Pangilinan J."/>
            <person name="Johnson J."/>
            <person name="Barry K."/>
            <person name="LaButti K."/>
            <person name="Ng V."/>
            <person name="Ahrendt S."/>
            <person name="Min B."/>
            <person name="Choi I.G."/>
            <person name="Park H."/>
            <person name="Plett J.M."/>
            <person name="Magnuson J."/>
            <person name="Spatafora J.W."/>
            <person name="Nagy L.G."/>
            <person name="Henrissat B."/>
            <person name="Grigoriev I.V."/>
            <person name="Yang Z.L."/>
            <person name="Xu J."/>
            <person name="Martin F.M."/>
        </authorList>
    </citation>
    <scope>NUCLEOTIDE SEQUENCE</scope>
    <source>
        <strain evidence="1">ATCC 28755</strain>
    </source>
</reference>
<keyword evidence="2" id="KW-1185">Reference proteome</keyword>
<comment type="caution">
    <text evidence="1">The sequence shown here is derived from an EMBL/GenBank/DDBJ whole genome shotgun (WGS) entry which is preliminary data.</text>
</comment>
<gene>
    <name evidence="1" type="ORF">BJ138DRAFT_890751</name>
</gene>
<name>A0ACB8AF25_9AGAM</name>
<dbReference type="Proteomes" id="UP000790377">
    <property type="component" value="Unassembled WGS sequence"/>
</dbReference>
<organism evidence="1 2">
    <name type="scientific">Hygrophoropsis aurantiaca</name>
    <dbReference type="NCBI Taxonomy" id="72124"/>
    <lineage>
        <taxon>Eukaryota</taxon>
        <taxon>Fungi</taxon>
        <taxon>Dikarya</taxon>
        <taxon>Basidiomycota</taxon>
        <taxon>Agaricomycotina</taxon>
        <taxon>Agaricomycetes</taxon>
        <taxon>Agaricomycetidae</taxon>
        <taxon>Boletales</taxon>
        <taxon>Coniophorineae</taxon>
        <taxon>Hygrophoropsidaceae</taxon>
        <taxon>Hygrophoropsis</taxon>
    </lineage>
</organism>
<dbReference type="EMBL" id="MU267670">
    <property type="protein sequence ID" value="KAH7911701.1"/>
    <property type="molecule type" value="Genomic_DNA"/>
</dbReference>
<accession>A0ACB8AF25</accession>
<evidence type="ECO:0000313" key="2">
    <source>
        <dbReference type="Proteomes" id="UP000790377"/>
    </source>
</evidence>
<proteinExistence type="predicted"/>
<sequence length="120" mass="12987">MASTIHSIAQKDQQLPLLKELLRENPKLVNDIDVDGRAPLHWAASSGSINIAEHLIDNGAEINQPDSSRWTPLHIAVSAGHTEIVEALVGAGADVNKKNDKDITPLYDFSKARFSAIAPD</sequence>
<evidence type="ECO:0000313" key="1">
    <source>
        <dbReference type="EMBL" id="KAH7911701.1"/>
    </source>
</evidence>